<evidence type="ECO:0000259" key="1">
    <source>
        <dbReference type="Pfam" id="PF13649"/>
    </source>
</evidence>
<evidence type="ECO:0000313" key="2">
    <source>
        <dbReference type="EMBL" id="HGV54802.1"/>
    </source>
</evidence>
<dbReference type="AlphaFoldDB" id="A0A832LUD0"/>
<accession>A0A832LUD0</accession>
<dbReference type="CDD" id="cd02440">
    <property type="entry name" value="AdoMet_MTases"/>
    <property type="match status" value="1"/>
</dbReference>
<gene>
    <name evidence="2" type="ORF">ENT73_01760</name>
</gene>
<dbReference type="InterPro" id="IPR041698">
    <property type="entry name" value="Methyltransf_25"/>
</dbReference>
<dbReference type="PANTHER" id="PTHR43591">
    <property type="entry name" value="METHYLTRANSFERASE"/>
    <property type="match status" value="1"/>
</dbReference>
<dbReference type="EMBL" id="DSZU01000028">
    <property type="protein sequence ID" value="HGV54802.1"/>
    <property type="molecule type" value="Genomic_DNA"/>
</dbReference>
<keyword evidence="2" id="KW-0489">Methyltransferase</keyword>
<sequence>MRFNQKRKEAFLRKLLNPFFWEVIAETKKKGNEAYLRSDFWNIIAEEYDDLEENPFYQELQSDILQEMEKRGALEREYTFFDLCCGTGSYTIKVAPKVSQVFALDISPQMLEVLRRKVQSLGLNNITIIEADWRKYEPPQAFDTVLVSMTPILRDLKEVKRILQYTKKYFIAVQWAGLRKNFLMEEIEKRFFKKIKEEKHPGLFLLFNYLYTLGKPGDVKFYQGFLKRRAKVEKFWERLKFRLLAKGYTIGPRKEKLIKQFLEDKAKEGFIENTSEVRIGAIFLKV</sequence>
<name>A0A832LUD0_9BACT</name>
<dbReference type="InterPro" id="IPR029063">
    <property type="entry name" value="SAM-dependent_MTases_sf"/>
</dbReference>
<comment type="caution">
    <text evidence="2">The sequence shown here is derived from an EMBL/GenBank/DDBJ whole genome shotgun (WGS) entry which is preliminary data.</text>
</comment>
<dbReference type="PANTHER" id="PTHR43591:SF24">
    <property type="entry name" value="2-METHOXY-6-POLYPRENYL-1,4-BENZOQUINOL METHYLASE, MITOCHONDRIAL"/>
    <property type="match status" value="1"/>
</dbReference>
<dbReference type="GO" id="GO:0032259">
    <property type="term" value="P:methylation"/>
    <property type="evidence" value="ECO:0007669"/>
    <property type="project" value="UniProtKB-KW"/>
</dbReference>
<dbReference type="GO" id="GO:0008168">
    <property type="term" value="F:methyltransferase activity"/>
    <property type="evidence" value="ECO:0007669"/>
    <property type="project" value="UniProtKB-KW"/>
</dbReference>
<organism evidence="2">
    <name type="scientific">Caldimicrobium thiodismutans</name>
    <dbReference type="NCBI Taxonomy" id="1653476"/>
    <lineage>
        <taxon>Bacteria</taxon>
        <taxon>Pseudomonadati</taxon>
        <taxon>Thermodesulfobacteriota</taxon>
        <taxon>Thermodesulfobacteria</taxon>
        <taxon>Thermodesulfobacteriales</taxon>
        <taxon>Thermodesulfobacteriaceae</taxon>
        <taxon>Caldimicrobium</taxon>
    </lineage>
</organism>
<proteinExistence type="predicted"/>
<dbReference type="Gene3D" id="3.40.50.150">
    <property type="entry name" value="Vaccinia Virus protein VP39"/>
    <property type="match status" value="1"/>
</dbReference>
<dbReference type="SUPFAM" id="SSF53335">
    <property type="entry name" value="S-adenosyl-L-methionine-dependent methyltransferases"/>
    <property type="match status" value="1"/>
</dbReference>
<dbReference type="Pfam" id="PF13649">
    <property type="entry name" value="Methyltransf_25"/>
    <property type="match status" value="1"/>
</dbReference>
<protein>
    <submittedName>
        <fullName evidence="2">Class I SAM-dependent methyltransferase</fullName>
    </submittedName>
</protein>
<feature type="domain" description="Methyltransferase" evidence="1">
    <location>
        <begin position="82"/>
        <end position="161"/>
    </location>
</feature>
<reference evidence="2" key="1">
    <citation type="journal article" date="2020" name="mSystems">
        <title>Genome- and Community-Level Interaction Insights into Carbon Utilization and Element Cycling Functions of Hydrothermarchaeota in Hydrothermal Sediment.</title>
        <authorList>
            <person name="Zhou Z."/>
            <person name="Liu Y."/>
            <person name="Xu W."/>
            <person name="Pan J."/>
            <person name="Luo Z.H."/>
            <person name="Li M."/>
        </authorList>
    </citation>
    <scope>NUCLEOTIDE SEQUENCE [LARGE SCALE GENOMIC DNA]</scope>
    <source>
        <strain evidence="2">SpSt-605</strain>
    </source>
</reference>
<keyword evidence="2" id="KW-0808">Transferase</keyword>